<evidence type="ECO:0000313" key="9">
    <source>
        <dbReference type="EMBL" id="UVI28964.1"/>
    </source>
</evidence>
<dbReference type="RefSeq" id="WP_258385051.1">
    <property type="nucleotide sequence ID" value="NZ_CP091430.1"/>
</dbReference>
<accession>A0ABY5S5M1</accession>
<comment type="similarity">
    <text evidence="7">Belongs to the binding-protein-dependent transport system permease family.</text>
</comment>
<dbReference type="InterPro" id="IPR000515">
    <property type="entry name" value="MetI-like"/>
</dbReference>
<proteinExistence type="inferred from homology"/>
<dbReference type="InterPro" id="IPR050809">
    <property type="entry name" value="UgpAE/MalFG_permease"/>
</dbReference>
<protein>
    <submittedName>
        <fullName evidence="9">Sugar ABC transporter permease</fullName>
    </submittedName>
</protein>
<sequence length="295" mass="33682">MPFKSSTGLKIAPFLFILPFFVHQAVFNLYPTIYGFWISLYSGVSKLTFVWFQNYAYLLQDERFWKSMGNGVKLTCGSLFIVLPIALGVALLINQPFVERRKGMFATFFFTPNITSAVAVAIVFSFIYNREIGILNSFLGLFGMESIAWLENPKWTIPALIIMVTWRYLGINILYFLAGLQNIPYELIEAAKIDGANGIQRLWHITLPLLRPIMTFIVFQAIIGSFSMFAEAYLLANNGGGPNDSLLFPTMYMYEQAFRFQKFGYSSAIGYIFTLILLIVGLIQIKLFQEQESRR</sequence>
<keyword evidence="5 7" id="KW-1133">Transmembrane helix</keyword>
<evidence type="ECO:0000256" key="1">
    <source>
        <dbReference type="ARBA" id="ARBA00004651"/>
    </source>
</evidence>
<dbReference type="PANTHER" id="PTHR43227:SF7">
    <property type="entry name" value="ARABINOOLIGOSACCHARIDES TRANSPORT SYSTEM PERMEASE PROTEIN ARAP"/>
    <property type="match status" value="1"/>
</dbReference>
<evidence type="ECO:0000256" key="3">
    <source>
        <dbReference type="ARBA" id="ARBA00022475"/>
    </source>
</evidence>
<dbReference type="SUPFAM" id="SSF161098">
    <property type="entry name" value="MetI-like"/>
    <property type="match status" value="1"/>
</dbReference>
<dbReference type="PANTHER" id="PTHR43227">
    <property type="entry name" value="BLL4140 PROTEIN"/>
    <property type="match status" value="1"/>
</dbReference>
<keyword evidence="4 7" id="KW-0812">Transmembrane</keyword>
<feature type="transmembrane region" description="Helical" evidence="7">
    <location>
        <begin position="36"/>
        <end position="59"/>
    </location>
</feature>
<evidence type="ECO:0000256" key="4">
    <source>
        <dbReference type="ARBA" id="ARBA00022692"/>
    </source>
</evidence>
<gene>
    <name evidence="9" type="ORF">L1F29_26510</name>
</gene>
<evidence type="ECO:0000259" key="8">
    <source>
        <dbReference type="PROSITE" id="PS50928"/>
    </source>
</evidence>
<organism evidence="9 10">
    <name type="scientific">Paenibacillus spongiae</name>
    <dbReference type="NCBI Taxonomy" id="2909671"/>
    <lineage>
        <taxon>Bacteria</taxon>
        <taxon>Bacillati</taxon>
        <taxon>Bacillota</taxon>
        <taxon>Bacilli</taxon>
        <taxon>Bacillales</taxon>
        <taxon>Paenibacillaceae</taxon>
        <taxon>Paenibacillus</taxon>
    </lineage>
</organism>
<dbReference type="Proteomes" id="UP001057877">
    <property type="component" value="Chromosome"/>
</dbReference>
<feature type="transmembrane region" description="Helical" evidence="7">
    <location>
        <begin position="268"/>
        <end position="288"/>
    </location>
</feature>
<feature type="transmembrane region" description="Helical" evidence="7">
    <location>
        <begin position="156"/>
        <end position="178"/>
    </location>
</feature>
<name>A0ABY5S5M1_9BACL</name>
<dbReference type="Gene3D" id="1.10.3720.10">
    <property type="entry name" value="MetI-like"/>
    <property type="match status" value="1"/>
</dbReference>
<evidence type="ECO:0000256" key="5">
    <source>
        <dbReference type="ARBA" id="ARBA00022989"/>
    </source>
</evidence>
<comment type="subcellular location">
    <subcellularLocation>
        <location evidence="1 7">Cell membrane</location>
        <topology evidence="1 7">Multi-pass membrane protein</topology>
    </subcellularLocation>
</comment>
<keyword evidence="3" id="KW-1003">Cell membrane</keyword>
<keyword evidence="2 7" id="KW-0813">Transport</keyword>
<feature type="domain" description="ABC transmembrane type-1" evidence="8">
    <location>
        <begin position="68"/>
        <end position="284"/>
    </location>
</feature>
<keyword evidence="6 7" id="KW-0472">Membrane</keyword>
<feature type="transmembrane region" description="Helical" evidence="7">
    <location>
        <begin position="213"/>
        <end position="236"/>
    </location>
</feature>
<dbReference type="PROSITE" id="PS50928">
    <property type="entry name" value="ABC_TM1"/>
    <property type="match status" value="1"/>
</dbReference>
<evidence type="ECO:0000313" key="10">
    <source>
        <dbReference type="Proteomes" id="UP001057877"/>
    </source>
</evidence>
<feature type="transmembrane region" description="Helical" evidence="7">
    <location>
        <begin position="105"/>
        <end position="127"/>
    </location>
</feature>
<dbReference type="CDD" id="cd06261">
    <property type="entry name" value="TM_PBP2"/>
    <property type="match status" value="1"/>
</dbReference>
<evidence type="ECO:0000256" key="2">
    <source>
        <dbReference type="ARBA" id="ARBA00022448"/>
    </source>
</evidence>
<dbReference type="Pfam" id="PF00528">
    <property type="entry name" value="BPD_transp_1"/>
    <property type="match status" value="1"/>
</dbReference>
<reference evidence="9" key="1">
    <citation type="submission" date="2022-01" db="EMBL/GenBank/DDBJ databases">
        <title>Paenibacillus spongiae sp. nov., isolated from marine sponge.</title>
        <authorList>
            <person name="Li Z."/>
            <person name="Zhang M."/>
        </authorList>
    </citation>
    <scope>NUCLEOTIDE SEQUENCE</scope>
    <source>
        <strain evidence="9">PHS-Z3</strain>
    </source>
</reference>
<feature type="transmembrane region" description="Helical" evidence="7">
    <location>
        <begin position="134"/>
        <end position="150"/>
    </location>
</feature>
<feature type="transmembrane region" description="Helical" evidence="7">
    <location>
        <begin position="12"/>
        <end position="30"/>
    </location>
</feature>
<evidence type="ECO:0000256" key="6">
    <source>
        <dbReference type="ARBA" id="ARBA00023136"/>
    </source>
</evidence>
<feature type="transmembrane region" description="Helical" evidence="7">
    <location>
        <begin position="71"/>
        <end position="93"/>
    </location>
</feature>
<dbReference type="InterPro" id="IPR035906">
    <property type="entry name" value="MetI-like_sf"/>
</dbReference>
<dbReference type="EMBL" id="CP091430">
    <property type="protein sequence ID" value="UVI28964.1"/>
    <property type="molecule type" value="Genomic_DNA"/>
</dbReference>
<keyword evidence="10" id="KW-1185">Reference proteome</keyword>
<evidence type="ECO:0000256" key="7">
    <source>
        <dbReference type="RuleBase" id="RU363032"/>
    </source>
</evidence>